<evidence type="ECO:0000259" key="3">
    <source>
        <dbReference type="PROSITE" id="PS50003"/>
    </source>
</evidence>
<comment type="caution">
    <text evidence="4">The sequence shown here is derived from an EMBL/GenBank/DDBJ whole genome shotgun (WGS) entry which is preliminary data.</text>
</comment>
<dbReference type="PROSITE" id="PS50003">
    <property type="entry name" value="PH_DOMAIN"/>
    <property type="match status" value="1"/>
</dbReference>
<dbReference type="SUPFAM" id="SSF50729">
    <property type="entry name" value="PH domain-like"/>
    <property type="match status" value="1"/>
</dbReference>
<protein>
    <recommendedName>
        <fullName evidence="3">PH domain-containing protein</fullName>
    </recommendedName>
</protein>
<evidence type="ECO:0000256" key="2">
    <source>
        <dbReference type="SAM" id="Phobius"/>
    </source>
</evidence>
<feature type="transmembrane region" description="Helical" evidence="2">
    <location>
        <begin position="585"/>
        <end position="610"/>
    </location>
</feature>
<dbReference type="Proteomes" id="UP001530293">
    <property type="component" value="Unassembled WGS sequence"/>
</dbReference>
<dbReference type="InterPro" id="IPR011993">
    <property type="entry name" value="PH-like_dom_sf"/>
</dbReference>
<accession>A0ABD3MZ50</accession>
<name>A0ABD3MZ50_9STRA</name>
<reference evidence="4 5" key="1">
    <citation type="submission" date="2024-10" db="EMBL/GenBank/DDBJ databases">
        <title>Updated reference genomes for cyclostephanoid diatoms.</title>
        <authorList>
            <person name="Roberts W.R."/>
            <person name="Alverson A.J."/>
        </authorList>
    </citation>
    <scope>NUCLEOTIDE SEQUENCE [LARGE SCALE GENOMIC DNA]</scope>
    <source>
        <strain evidence="4 5">AJA232-27</strain>
    </source>
</reference>
<feature type="region of interest" description="Disordered" evidence="1">
    <location>
        <begin position="411"/>
        <end position="495"/>
    </location>
</feature>
<sequence>MDRSVVEEDYGMKSPEYWRVSLPSDDLDHMMWGSSGIPPPAPLKVASPKYKTNTNGNFSTTDVESTRNEVQDNILSALEISGSNEQIPTPAPEKVLLEDIVWKQRSGFGRYSLGFLHHEWEQRRVVLLESGILKYYALDSKEVKYDPQNATNPSRSPWVYNSNQEPRGQIDLKDRTIKANDSNDNISGGISITHSSSFEEGIRRLVASGKERALNVGGVTVQARESNGPTPFEIEITRNDNNQMWRFCFECQAVQFEWLSMLNSMAGGGVAIDDTTEVTEGLGDHGFQPGDHIIRWEILPVLYPIQIHGIVLEAGKNCVIIADFGLASYNNHDHHGLTTHLGDEAKDDKHDAIMAAWEKIKPKQKKRLNVLVVTDPKDIRKWSKIKYGGQVEKDKKSKFFSLLPRRSKHNSIELTESTEETVPSEELSSPTNVEAAETEGVGASSHDTNKDYDTEQPCDDQADYVEGEPDWIRPGFRPRKRTGSSSAPIPLNKEGQSVFSIDQPEHQPPRELPKSDSVKLVLSRTHFVLEHEELLPPYHVFYSNSECIAVWCKTGRWSTLQAAVYLVSSSFGFGKSATMLTLTVAAAHAVLLPAMAVGGLAVVGAPLLFLKKSQEKWDETTMDLTEKFWMLAEPDVFIEAIECWSGLVNSQSVCAKHSRNE</sequence>
<feature type="compositionally biased region" description="Acidic residues" evidence="1">
    <location>
        <begin position="454"/>
        <end position="469"/>
    </location>
</feature>
<keyword evidence="2" id="KW-0472">Membrane</keyword>
<evidence type="ECO:0000313" key="4">
    <source>
        <dbReference type="EMBL" id="KAL3769149.1"/>
    </source>
</evidence>
<organism evidence="4 5">
    <name type="scientific">Discostella pseudostelligera</name>
    <dbReference type="NCBI Taxonomy" id="259834"/>
    <lineage>
        <taxon>Eukaryota</taxon>
        <taxon>Sar</taxon>
        <taxon>Stramenopiles</taxon>
        <taxon>Ochrophyta</taxon>
        <taxon>Bacillariophyta</taxon>
        <taxon>Coscinodiscophyceae</taxon>
        <taxon>Thalassiosirophycidae</taxon>
        <taxon>Stephanodiscales</taxon>
        <taxon>Stephanodiscaceae</taxon>
        <taxon>Discostella</taxon>
    </lineage>
</organism>
<feature type="domain" description="PH" evidence="3">
    <location>
        <begin position="94"/>
        <end position="267"/>
    </location>
</feature>
<keyword evidence="5" id="KW-1185">Reference proteome</keyword>
<dbReference type="EMBL" id="JALLBG020000057">
    <property type="protein sequence ID" value="KAL3769149.1"/>
    <property type="molecule type" value="Genomic_DNA"/>
</dbReference>
<dbReference type="AlphaFoldDB" id="A0ABD3MZ50"/>
<proteinExistence type="predicted"/>
<evidence type="ECO:0000313" key="5">
    <source>
        <dbReference type="Proteomes" id="UP001530293"/>
    </source>
</evidence>
<evidence type="ECO:0000256" key="1">
    <source>
        <dbReference type="SAM" id="MobiDB-lite"/>
    </source>
</evidence>
<dbReference type="SMART" id="SM00233">
    <property type="entry name" value="PH"/>
    <property type="match status" value="1"/>
</dbReference>
<keyword evidence="2" id="KW-1133">Transmembrane helix</keyword>
<gene>
    <name evidence="4" type="ORF">ACHAWU_001217</name>
</gene>
<keyword evidence="2" id="KW-0812">Transmembrane</keyword>
<dbReference type="InterPro" id="IPR001849">
    <property type="entry name" value="PH_domain"/>
</dbReference>
<dbReference type="Gene3D" id="2.30.29.30">
    <property type="entry name" value="Pleckstrin-homology domain (PH domain)/Phosphotyrosine-binding domain (PTB)"/>
    <property type="match status" value="1"/>
</dbReference>